<dbReference type="PROSITE" id="PS51195">
    <property type="entry name" value="Q_MOTIF"/>
    <property type="match status" value="1"/>
</dbReference>
<organism evidence="10 11">
    <name type="scientific">Dreissena polymorpha</name>
    <name type="common">Zebra mussel</name>
    <name type="synonym">Mytilus polymorpha</name>
    <dbReference type="NCBI Taxonomy" id="45954"/>
    <lineage>
        <taxon>Eukaryota</taxon>
        <taxon>Metazoa</taxon>
        <taxon>Spiralia</taxon>
        <taxon>Lophotrochozoa</taxon>
        <taxon>Mollusca</taxon>
        <taxon>Bivalvia</taxon>
        <taxon>Autobranchia</taxon>
        <taxon>Heteroconchia</taxon>
        <taxon>Euheterodonta</taxon>
        <taxon>Imparidentia</taxon>
        <taxon>Neoheterodontei</taxon>
        <taxon>Myida</taxon>
        <taxon>Dreissenoidea</taxon>
        <taxon>Dreissenidae</taxon>
        <taxon>Dreissena</taxon>
    </lineage>
</organism>
<dbReference type="EMBL" id="JAIWYP010000012">
    <property type="protein sequence ID" value="KAH3727055.1"/>
    <property type="molecule type" value="Genomic_DNA"/>
</dbReference>
<keyword evidence="1 6" id="KW-0547">Nucleotide-binding</keyword>
<evidence type="ECO:0000256" key="7">
    <source>
        <dbReference type="RuleBase" id="RU365068"/>
    </source>
</evidence>
<dbReference type="Proteomes" id="UP000828390">
    <property type="component" value="Unassembled WGS sequence"/>
</dbReference>
<dbReference type="InterPro" id="IPR011545">
    <property type="entry name" value="DEAD/DEAH_box_helicase_dom"/>
</dbReference>
<dbReference type="AlphaFoldDB" id="A0A9D4CMQ3"/>
<dbReference type="GO" id="GO:0003723">
    <property type="term" value="F:RNA binding"/>
    <property type="evidence" value="ECO:0007669"/>
    <property type="project" value="UniProtKB-UniRule"/>
</dbReference>
<feature type="non-terminal residue" evidence="10">
    <location>
        <position position="1"/>
    </location>
</feature>
<feature type="short sequence motif" description="Q motif" evidence="5">
    <location>
        <begin position="54"/>
        <end position="82"/>
    </location>
</feature>
<keyword evidence="11" id="KW-1185">Reference proteome</keyword>
<gene>
    <name evidence="10" type="ORF">DPMN_052981</name>
</gene>
<evidence type="ECO:0000259" key="8">
    <source>
        <dbReference type="PROSITE" id="PS51192"/>
    </source>
</evidence>
<reference evidence="10" key="2">
    <citation type="submission" date="2020-11" db="EMBL/GenBank/DDBJ databases">
        <authorList>
            <person name="McCartney M.A."/>
            <person name="Auch B."/>
            <person name="Kono T."/>
            <person name="Mallez S."/>
            <person name="Becker A."/>
            <person name="Gohl D.M."/>
            <person name="Silverstein K.A.T."/>
            <person name="Koren S."/>
            <person name="Bechman K.B."/>
            <person name="Herman A."/>
            <person name="Abrahante J.E."/>
            <person name="Garbe J."/>
        </authorList>
    </citation>
    <scope>NUCLEOTIDE SEQUENCE</scope>
    <source>
        <strain evidence="10">Duluth1</strain>
        <tissue evidence="10">Whole animal</tissue>
    </source>
</reference>
<dbReference type="PANTHER" id="PTHR24031">
    <property type="entry name" value="RNA HELICASE"/>
    <property type="match status" value="1"/>
</dbReference>
<evidence type="ECO:0000256" key="6">
    <source>
        <dbReference type="RuleBase" id="RU000492"/>
    </source>
</evidence>
<reference evidence="10" key="1">
    <citation type="journal article" date="2019" name="bioRxiv">
        <title>The Genome of the Zebra Mussel, Dreissena polymorpha: A Resource for Invasive Species Research.</title>
        <authorList>
            <person name="McCartney M.A."/>
            <person name="Auch B."/>
            <person name="Kono T."/>
            <person name="Mallez S."/>
            <person name="Zhang Y."/>
            <person name="Obille A."/>
            <person name="Becker A."/>
            <person name="Abrahante J.E."/>
            <person name="Garbe J."/>
            <person name="Badalamenti J.P."/>
            <person name="Herman A."/>
            <person name="Mangelson H."/>
            <person name="Liachko I."/>
            <person name="Sullivan S."/>
            <person name="Sone E.D."/>
            <person name="Koren S."/>
            <person name="Silverstein K.A.T."/>
            <person name="Beckman K.B."/>
            <person name="Gohl D.M."/>
        </authorList>
    </citation>
    <scope>NUCLEOTIDE SEQUENCE</scope>
    <source>
        <strain evidence="10">Duluth1</strain>
        <tissue evidence="10">Whole animal</tissue>
    </source>
</reference>
<feature type="domain" description="DEAD-box RNA helicase Q" evidence="9">
    <location>
        <begin position="54"/>
        <end position="82"/>
    </location>
</feature>
<evidence type="ECO:0000259" key="9">
    <source>
        <dbReference type="PROSITE" id="PS51195"/>
    </source>
</evidence>
<dbReference type="Pfam" id="PF00270">
    <property type="entry name" value="DEAD"/>
    <property type="match status" value="1"/>
</dbReference>
<accession>A0A9D4CMQ3</accession>
<dbReference type="CDD" id="cd17941">
    <property type="entry name" value="DEADc_DDX10"/>
    <property type="match status" value="1"/>
</dbReference>
<sequence>MNFKLKKRDQFKGRKGKILRKQLYGSKKSNHEVIDEEIKKLDQAKSEFDSSKANLFTDFPLSQKTLKGLASGKFEKPTDIQREAIHLALNGNDILGAAKTGSGKTLAFLVPVLECLFREKWSQNDGLGALIISPTRELAFQTFEVLKKIGKFHDFSAGLVIGGKPLKEEAGRINRTNIVVCTPGRLLQHMDETSYFTADSLKLLVLDEADRILDLGFAQTMNAIIENLPSERQTLLFSATQTRSVKDLARLSLHDPVFVSVHENASQSTPVQLEQEQEQEQARFVECEEQKQELVRFVECGEHKQEQEHEQEQEHCEEWVRCVECEEQVRWVECEEQVKYVKCEEQVRCVEWEEQMRCVECEKQVRCVECEEQVRCVECEEQVRWVECEDQVRCVECEEQVRCVECEEQVRCVGCEEQVRCVECVEQ</sequence>
<name>A0A9D4CMQ3_DREPO</name>
<evidence type="ECO:0000313" key="11">
    <source>
        <dbReference type="Proteomes" id="UP000828390"/>
    </source>
</evidence>
<keyword evidence="7" id="KW-0694">RNA-binding</keyword>
<dbReference type="PROSITE" id="PS00039">
    <property type="entry name" value="DEAD_ATP_HELICASE"/>
    <property type="match status" value="1"/>
</dbReference>
<comment type="similarity">
    <text evidence="6">Belongs to the DEAD box helicase family.</text>
</comment>
<keyword evidence="4 6" id="KW-0067">ATP-binding</keyword>
<comment type="caution">
    <text evidence="10">The sequence shown here is derived from an EMBL/GenBank/DDBJ whole genome shotgun (WGS) entry which is preliminary data.</text>
</comment>
<evidence type="ECO:0000256" key="5">
    <source>
        <dbReference type="PROSITE-ProRule" id="PRU00552"/>
    </source>
</evidence>
<evidence type="ECO:0000256" key="1">
    <source>
        <dbReference type="ARBA" id="ARBA00022741"/>
    </source>
</evidence>
<protein>
    <recommendedName>
        <fullName evidence="7">ATP-dependent RNA helicase</fullName>
        <ecNumber evidence="7">3.6.4.13</ecNumber>
    </recommendedName>
</protein>
<dbReference type="InterPro" id="IPR014001">
    <property type="entry name" value="Helicase_ATP-bd"/>
</dbReference>
<dbReference type="SUPFAM" id="SSF52540">
    <property type="entry name" value="P-loop containing nucleoside triphosphate hydrolases"/>
    <property type="match status" value="1"/>
</dbReference>
<proteinExistence type="inferred from homology"/>
<dbReference type="GO" id="GO:0003724">
    <property type="term" value="F:RNA helicase activity"/>
    <property type="evidence" value="ECO:0007669"/>
    <property type="project" value="UniProtKB-EC"/>
</dbReference>
<keyword evidence="3 6" id="KW-0347">Helicase</keyword>
<dbReference type="SMART" id="SM00487">
    <property type="entry name" value="DEXDc"/>
    <property type="match status" value="1"/>
</dbReference>
<evidence type="ECO:0000256" key="4">
    <source>
        <dbReference type="ARBA" id="ARBA00022840"/>
    </source>
</evidence>
<dbReference type="PROSITE" id="PS51192">
    <property type="entry name" value="HELICASE_ATP_BIND_1"/>
    <property type="match status" value="1"/>
</dbReference>
<dbReference type="InterPro" id="IPR014014">
    <property type="entry name" value="RNA_helicase_DEAD_Q_motif"/>
</dbReference>
<dbReference type="Gene3D" id="3.40.50.300">
    <property type="entry name" value="P-loop containing nucleotide triphosphate hydrolases"/>
    <property type="match status" value="1"/>
</dbReference>
<dbReference type="EC" id="3.6.4.13" evidence="7"/>
<dbReference type="InterPro" id="IPR000629">
    <property type="entry name" value="RNA-helicase_DEAD-box_CS"/>
</dbReference>
<feature type="domain" description="Helicase ATP-binding" evidence="8">
    <location>
        <begin position="85"/>
        <end position="259"/>
    </location>
</feature>
<comment type="catalytic activity">
    <reaction evidence="7">
        <text>ATP + H2O = ADP + phosphate + H(+)</text>
        <dbReference type="Rhea" id="RHEA:13065"/>
        <dbReference type="ChEBI" id="CHEBI:15377"/>
        <dbReference type="ChEBI" id="CHEBI:15378"/>
        <dbReference type="ChEBI" id="CHEBI:30616"/>
        <dbReference type="ChEBI" id="CHEBI:43474"/>
        <dbReference type="ChEBI" id="CHEBI:456216"/>
        <dbReference type="EC" id="3.6.4.13"/>
    </reaction>
</comment>
<comment type="function">
    <text evidence="7">RNA helicase.</text>
</comment>
<dbReference type="GO" id="GO:0016787">
    <property type="term" value="F:hydrolase activity"/>
    <property type="evidence" value="ECO:0007669"/>
    <property type="project" value="UniProtKB-KW"/>
</dbReference>
<dbReference type="GO" id="GO:0005524">
    <property type="term" value="F:ATP binding"/>
    <property type="evidence" value="ECO:0007669"/>
    <property type="project" value="UniProtKB-UniRule"/>
</dbReference>
<evidence type="ECO:0000313" key="10">
    <source>
        <dbReference type="EMBL" id="KAH3727055.1"/>
    </source>
</evidence>
<comment type="domain">
    <text evidence="7">The Q motif is unique to and characteristic of the DEAD box family of RNA helicases and controls ATP binding and hydrolysis.</text>
</comment>
<keyword evidence="2 6" id="KW-0378">Hydrolase</keyword>
<evidence type="ECO:0000256" key="3">
    <source>
        <dbReference type="ARBA" id="ARBA00022806"/>
    </source>
</evidence>
<evidence type="ECO:0000256" key="2">
    <source>
        <dbReference type="ARBA" id="ARBA00022801"/>
    </source>
</evidence>
<dbReference type="InterPro" id="IPR027417">
    <property type="entry name" value="P-loop_NTPase"/>
</dbReference>